<geneLocation type="mitochondrion" evidence="2"/>
<dbReference type="Proteomes" id="UP000039324">
    <property type="component" value="Unassembled WGS sequence"/>
</dbReference>
<gene>
    <name evidence="1" type="ORF">PBRA_008241</name>
    <name evidence="2" type="ORF">PLBR_LOCUS8451</name>
</gene>
<organism evidence="1 3">
    <name type="scientific">Plasmodiophora brassicae</name>
    <name type="common">Clubroot disease agent</name>
    <dbReference type="NCBI Taxonomy" id="37360"/>
    <lineage>
        <taxon>Eukaryota</taxon>
        <taxon>Sar</taxon>
        <taxon>Rhizaria</taxon>
        <taxon>Endomyxa</taxon>
        <taxon>Phytomyxea</taxon>
        <taxon>Plasmodiophorida</taxon>
        <taxon>Plasmodiophoridae</taxon>
        <taxon>Plasmodiophora</taxon>
    </lineage>
</organism>
<protein>
    <submittedName>
        <fullName evidence="1">Uncharacterized protein</fullName>
    </submittedName>
</protein>
<dbReference type="AlphaFoldDB" id="A0A0G4J0P4"/>
<dbReference type="EMBL" id="OVEO01000016">
    <property type="protein sequence ID" value="SPR01236.1"/>
    <property type="molecule type" value="Genomic_DNA"/>
</dbReference>
<dbReference type="EMBL" id="CDSF01000104">
    <property type="protein sequence ID" value="CEP00929.1"/>
    <property type="molecule type" value="Genomic_DNA"/>
</dbReference>
<evidence type="ECO:0000313" key="3">
    <source>
        <dbReference type="Proteomes" id="UP000039324"/>
    </source>
</evidence>
<keyword evidence="3" id="KW-1185">Reference proteome</keyword>
<sequence length="132" mass="14632">MKLYHAQPAPPEGILRGIAFLLRPGPVLSAGFRRILEFSGRSDTTACAPTSRGVRCPGFGEPGDSLAQKFLRTRQTFVSLQGYVTGPVHPQAQHPIIDDPDRVDDDYVVPHQRVNSATDAMGRMIRRRRKPL</sequence>
<name>A0A0G4J0P4_PLABS</name>
<proteinExistence type="predicted"/>
<keyword evidence="2" id="KW-0496">Mitochondrion</keyword>
<evidence type="ECO:0000313" key="2">
    <source>
        <dbReference type="EMBL" id="SPR01236.1"/>
    </source>
</evidence>
<evidence type="ECO:0000313" key="1">
    <source>
        <dbReference type="EMBL" id="CEP00929.1"/>
    </source>
</evidence>
<evidence type="ECO:0000313" key="4">
    <source>
        <dbReference type="Proteomes" id="UP000290189"/>
    </source>
</evidence>
<reference evidence="2 4" key="2">
    <citation type="submission" date="2018-03" db="EMBL/GenBank/DDBJ databases">
        <authorList>
            <person name="Fogelqvist J."/>
        </authorList>
    </citation>
    <scope>NUCLEOTIDE SEQUENCE [LARGE SCALE GENOMIC DNA]</scope>
</reference>
<dbReference type="Proteomes" id="UP000290189">
    <property type="component" value="Unassembled WGS sequence"/>
</dbReference>
<reference evidence="1 3" key="1">
    <citation type="submission" date="2015-02" db="EMBL/GenBank/DDBJ databases">
        <authorList>
            <person name="Chooi Y.-H."/>
        </authorList>
    </citation>
    <scope>NUCLEOTIDE SEQUENCE [LARGE SCALE GENOMIC DNA]</scope>
    <source>
        <strain evidence="1">E3</strain>
    </source>
</reference>
<accession>A0A0G4J0P4</accession>